<accession>A0A9Q0LRS8</accession>
<dbReference type="OrthoDB" id="10673242at2759"/>
<dbReference type="GO" id="GO:0005634">
    <property type="term" value="C:nucleus"/>
    <property type="evidence" value="ECO:0007669"/>
    <property type="project" value="UniProtKB-SubCell"/>
</dbReference>
<keyword evidence="1 2" id="KW-0371">Homeobox</keyword>
<evidence type="ECO:0000313" key="6">
    <source>
        <dbReference type="Proteomes" id="UP001149090"/>
    </source>
</evidence>
<feature type="domain" description="Homeobox" evidence="4">
    <location>
        <begin position="228"/>
        <end position="288"/>
    </location>
</feature>
<feature type="compositionally biased region" description="Polar residues" evidence="3">
    <location>
        <begin position="22"/>
        <end position="36"/>
    </location>
</feature>
<dbReference type="InterPro" id="IPR009057">
    <property type="entry name" value="Homeodomain-like_sf"/>
</dbReference>
<evidence type="ECO:0000256" key="1">
    <source>
        <dbReference type="PROSITE-ProRule" id="PRU00108"/>
    </source>
</evidence>
<dbReference type="AlphaFoldDB" id="A0A9Q0LRS8"/>
<dbReference type="SMART" id="SM00389">
    <property type="entry name" value="HOX"/>
    <property type="match status" value="1"/>
</dbReference>
<feature type="compositionally biased region" description="Basic residues" evidence="3">
    <location>
        <begin position="200"/>
        <end position="211"/>
    </location>
</feature>
<comment type="caution">
    <text evidence="5">The sequence shown here is derived from an EMBL/GenBank/DDBJ whole genome shotgun (WGS) entry which is preliminary data.</text>
</comment>
<keyword evidence="1 2" id="KW-0539">Nucleus</keyword>
<organism evidence="5 6">
    <name type="scientific">Anaeramoeba ignava</name>
    <name type="common">Anaerobic marine amoeba</name>
    <dbReference type="NCBI Taxonomy" id="1746090"/>
    <lineage>
        <taxon>Eukaryota</taxon>
        <taxon>Metamonada</taxon>
        <taxon>Anaeramoebidae</taxon>
        <taxon>Anaeramoeba</taxon>
    </lineage>
</organism>
<comment type="subcellular location">
    <subcellularLocation>
        <location evidence="1 2">Nucleus</location>
    </subcellularLocation>
</comment>
<dbReference type="Proteomes" id="UP001149090">
    <property type="component" value="Unassembled WGS sequence"/>
</dbReference>
<feature type="compositionally biased region" description="Acidic residues" evidence="3">
    <location>
        <begin position="37"/>
        <end position="47"/>
    </location>
</feature>
<sequence>MDYLEIKGILLNENEIIDKLSSDSYSKCPTPTQTPTNEEDTNFEEMESILNEPQPINVSKISKSTYSQITSKPKSKPKNRQIHDISQKVSSQKISMPKEEENYRDKFNQNQEEKYLKKKENFEENEIININQNQFENQFENENQNENEILMENEIVNQIQNEIVNQIQNEIENQIGNENENEIQNENEIVNQIQNEIEKQKKKKKKKKKKKNQNENENENEKEEEKKNSHSTRRRISTRSEKEYLRQFFIMNQKPNAEEIDEIVREIGWDKKRVVRWFANQNSRTPKQTLMKFQEIEIGRLQRDLSESRQQMIYRTNTHLTFLEWVGHSIHTLRMYNEQLAEILGLANPQQNTHVNPGVKDIAANTSALLEEFDRQLNDELSHTQSFFESVHFEQENEQTDNSNHFPKRARKTRKNSRKINF</sequence>
<dbReference type="Pfam" id="PF00046">
    <property type="entry name" value="Homeodomain"/>
    <property type="match status" value="1"/>
</dbReference>
<dbReference type="GO" id="GO:0003677">
    <property type="term" value="F:DNA binding"/>
    <property type="evidence" value="ECO:0007669"/>
    <property type="project" value="UniProtKB-UniRule"/>
</dbReference>
<feature type="region of interest" description="Disordered" evidence="3">
    <location>
        <begin position="21"/>
        <end position="100"/>
    </location>
</feature>
<name>A0A9Q0LRS8_ANAIG</name>
<gene>
    <name evidence="5" type="ORF">M0811_06947</name>
</gene>
<protein>
    <submittedName>
        <fullName evidence="5">Zinc finger protein</fullName>
    </submittedName>
</protein>
<feature type="region of interest" description="Disordered" evidence="3">
    <location>
        <begin position="200"/>
        <end position="238"/>
    </location>
</feature>
<dbReference type="PROSITE" id="PS50071">
    <property type="entry name" value="HOMEOBOX_2"/>
    <property type="match status" value="1"/>
</dbReference>
<evidence type="ECO:0000256" key="3">
    <source>
        <dbReference type="SAM" id="MobiDB-lite"/>
    </source>
</evidence>
<dbReference type="EMBL" id="JAPDFW010000063">
    <property type="protein sequence ID" value="KAJ5076085.1"/>
    <property type="molecule type" value="Genomic_DNA"/>
</dbReference>
<proteinExistence type="predicted"/>
<dbReference type="InterPro" id="IPR001356">
    <property type="entry name" value="HD"/>
</dbReference>
<feature type="compositionally biased region" description="Basic residues" evidence="3">
    <location>
        <begin position="406"/>
        <end position="422"/>
    </location>
</feature>
<reference evidence="5" key="1">
    <citation type="submission" date="2022-10" db="EMBL/GenBank/DDBJ databases">
        <title>Novel sulphate-reducing endosymbionts in the free-living metamonad Anaeramoeba.</title>
        <authorList>
            <person name="Jerlstrom-Hultqvist J."/>
            <person name="Cepicka I."/>
            <person name="Gallot-Lavallee L."/>
            <person name="Salas-Leiva D."/>
            <person name="Curtis B.A."/>
            <person name="Zahonova K."/>
            <person name="Pipaliya S."/>
            <person name="Dacks J."/>
            <person name="Roger A.J."/>
        </authorList>
    </citation>
    <scope>NUCLEOTIDE SEQUENCE</scope>
    <source>
        <strain evidence="5">BMAN</strain>
    </source>
</reference>
<feature type="compositionally biased region" description="Polar residues" evidence="3">
    <location>
        <begin position="54"/>
        <end position="72"/>
    </location>
</feature>
<feature type="region of interest" description="Disordered" evidence="3">
    <location>
        <begin position="394"/>
        <end position="422"/>
    </location>
</feature>
<keyword evidence="1 2" id="KW-0238">DNA-binding</keyword>
<evidence type="ECO:0000256" key="2">
    <source>
        <dbReference type="RuleBase" id="RU000682"/>
    </source>
</evidence>
<dbReference type="Gene3D" id="1.10.10.60">
    <property type="entry name" value="Homeodomain-like"/>
    <property type="match status" value="1"/>
</dbReference>
<evidence type="ECO:0000259" key="4">
    <source>
        <dbReference type="PROSITE" id="PS50071"/>
    </source>
</evidence>
<keyword evidence="6" id="KW-1185">Reference proteome</keyword>
<feature type="DNA-binding region" description="Homeobox" evidence="1">
    <location>
        <begin position="230"/>
        <end position="289"/>
    </location>
</feature>
<dbReference type="SUPFAM" id="SSF46689">
    <property type="entry name" value="Homeodomain-like"/>
    <property type="match status" value="1"/>
</dbReference>
<evidence type="ECO:0000313" key="5">
    <source>
        <dbReference type="EMBL" id="KAJ5076085.1"/>
    </source>
</evidence>